<evidence type="ECO:0000256" key="10">
    <source>
        <dbReference type="ARBA" id="ARBA00066767"/>
    </source>
</evidence>
<evidence type="ECO:0000256" key="15">
    <source>
        <dbReference type="HAMAP-Rule" id="MF_00688"/>
    </source>
</evidence>
<evidence type="ECO:0000256" key="11">
    <source>
        <dbReference type="ARBA" id="ARBA00074372"/>
    </source>
</evidence>
<dbReference type="PANTHER" id="PTHR30098:SF2">
    <property type="entry name" value="LEUCYL_PHENYLALANYL-TRNA--PROTEIN TRANSFERASE"/>
    <property type="match status" value="1"/>
</dbReference>
<evidence type="ECO:0000256" key="13">
    <source>
        <dbReference type="ARBA" id="ARBA00077165"/>
    </source>
</evidence>
<evidence type="ECO:0000313" key="17">
    <source>
        <dbReference type="Proteomes" id="UP000295717"/>
    </source>
</evidence>
<keyword evidence="4 15" id="KW-0012">Acyltransferase</keyword>
<dbReference type="InterPro" id="IPR004616">
    <property type="entry name" value="Leu/Phe-tRNA_Trfase"/>
</dbReference>
<keyword evidence="3 15" id="KW-0808">Transferase</keyword>
<dbReference type="GO" id="GO:0005737">
    <property type="term" value="C:cytoplasm"/>
    <property type="evidence" value="ECO:0007669"/>
    <property type="project" value="UniProtKB-SubCell"/>
</dbReference>
<evidence type="ECO:0000256" key="9">
    <source>
        <dbReference type="ARBA" id="ARBA00061535"/>
    </source>
</evidence>
<dbReference type="PANTHER" id="PTHR30098">
    <property type="entry name" value="LEUCYL/PHENYLALANYL-TRNA--PROTEIN TRANSFERASE"/>
    <property type="match status" value="1"/>
</dbReference>
<keyword evidence="2 15" id="KW-0963">Cytoplasm</keyword>
<evidence type="ECO:0000256" key="3">
    <source>
        <dbReference type="ARBA" id="ARBA00022679"/>
    </source>
</evidence>
<dbReference type="FunFam" id="3.30.70.3550:FF:000001">
    <property type="entry name" value="Leucyl/phenylalanyl-tRNA--protein transferase"/>
    <property type="match status" value="1"/>
</dbReference>
<comment type="catalytic activity">
    <reaction evidence="7 15">
        <text>N-terminal L-lysyl-[protein] + L-leucyl-tRNA(Leu) = N-terminal L-leucyl-L-lysyl-[protein] + tRNA(Leu) + H(+)</text>
        <dbReference type="Rhea" id="RHEA:12340"/>
        <dbReference type="Rhea" id="RHEA-COMP:9613"/>
        <dbReference type="Rhea" id="RHEA-COMP:9622"/>
        <dbReference type="Rhea" id="RHEA-COMP:12670"/>
        <dbReference type="Rhea" id="RHEA-COMP:12671"/>
        <dbReference type="ChEBI" id="CHEBI:15378"/>
        <dbReference type="ChEBI" id="CHEBI:65249"/>
        <dbReference type="ChEBI" id="CHEBI:78442"/>
        <dbReference type="ChEBI" id="CHEBI:78494"/>
        <dbReference type="ChEBI" id="CHEBI:133043"/>
        <dbReference type="EC" id="2.3.2.6"/>
    </reaction>
</comment>
<dbReference type="NCBIfam" id="TIGR00667">
    <property type="entry name" value="aat"/>
    <property type="match status" value="1"/>
</dbReference>
<evidence type="ECO:0000256" key="14">
    <source>
        <dbReference type="ARBA" id="ARBA00083640"/>
    </source>
</evidence>
<comment type="similarity">
    <text evidence="9 15">Belongs to the L/F-transferase family.</text>
</comment>
<dbReference type="Gene3D" id="3.30.70.3550">
    <property type="entry name" value="Leucyl/phenylalanyl-tRNA-protein transferase, N-terminal domain"/>
    <property type="match status" value="1"/>
</dbReference>
<comment type="function">
    <text evidence="8 15">Functions in the N-end rule pathway of protein degradation where it conjugates Leu, Phe and, less efficiently, Met from aminoacyl-tRNAs to the N-termini of proteins containing an N-terminal arginine or lysine.</text>
</comment>
<keyword evidence="17" id="KW-1185">Reference proteome</keyword>
<evidence type="ECO:0000256" key="7">
    <source>
        <dbReference type="ARBA" id="ARBA00051538"/>
    </source>
</evidence>
<dbReference type="AlphaFoldDB" id="A0A4V2V1Y8"/>
<sequence length="220" mass="24581">MIARLDPHDRESFPDLRHALREPNGLLAVGGDLSPTRLAHAYRRGIFPWFSAGDPILWWSPDPRTVLFPSQIRISRSLGKRLRNASFDVTLNRSFSAVIRCCAAPRDAQGGTWLVPEMIAAYEALHAHGLAHSVEVWQDGQLVGGLYGVAIGRAFFGESMFSRVSDASKVGLVHLCRKLAEWEFGLIDCQMRTDHLIRMGAVEMPRAEFVALLNRFCTQP</sequence>
<dbReference type="InterPro" id="IPR042221">
    <property type="entry name" value="Leu/Phe-tRNA_Trfase_N"/>
</dbReference>
<gene>
    <name evidence="15" type="primary">aat</name>
    <name evidence="16" type="ORF">EDC35_102369</name>
</gene>
<proteinExistence type="inferred from homology"/>
<comment type="catalytic activity">
    <reaction evidence="5 15">
        <text>L-phenylalanyl-tRNA(Phe) + an N-terminal L-alpha-aminoacyl-[protein] = an N-terminal L-phenylalanyl-L-alpha-aminoacyl-[protein] + tRNA(Phe)</text>
        <dbReference type="Rhea" id="RHEA:43632"/>
        <dbReference type="Rhea" id="RHEA-COMP:9668"/>
        <dbReference type="Rhea" id="RHEA-COMP:9699"/>
        <dbReference type="Rhea" id="RHEA-COMP:10636"/>
        <dbReference type="Rhea" id="RHEA-COMP:10637"/>
        <dbReference type="ChEBI" id="CHEBI:78442"/>
        <dbReference type="ChEBI" id="CHEBI:78531"/>
        <dbReference type="ChEBI" id="CHEBI:78597"/>
        <dbReference type="ChEBI" id="CHEBI:83561"/>
        <dbReference type="EC" id="2.3.2.6"/>
    </reaction>
</comment>
<organism evidence="16 17">
    <name type="scientific">Thiobaca trueperi</name>
    <dbReference type="NCBI Taxonomy" id="127458"/>
    <lineage>
        <taxon>Bacteria</taxon>
        <taxon>Pseudomonadati</taxon>
        <taxon>Pseudomonadota</taxon>
        <taxon>Gammaproteobacteria</taxon>
        <taxon>Chromatiales</taxon>
        <taxon>Chromatiaceae</taxon>
        <taxon>Thiobaca</taxon>
    </lineage>
</organism>
<comment type="catalytic activity">
    <reaction evidence="6 15">
        <text>N-terminal L-arginyl-[protein] + L-leucyl-tRNA(Leu) = N-terminal L-leucyl-L-arginyl-[protein] + tRNA(Leu) + H(+)</text>
        <dbReference type="Rhea" id="RHEA:50416"/>
        <dbReference type="Rhea" id="RHEA-COMP:9613"/>
        <dbReference type="Rhea" id="RHEA-COMP:9622"/>
        <dbReference type="Rhea" id="RHEA-COMP:12672"/>
        <dbReference type="Rhea" id="RHEA-COMP:12673"/>
        <dbReference type="ChEBI" id="CHEBI:15378"/>
        <dbReference type="ChEBI" id="CHEBI:64719"/>
        <dbReference type="ChEBI" id="CHEBI:78442"/>
        <dbReference type="ChEBI" id="CHEBI:78494"/>
        <dbReference type="ChEBI" id="CHEBI:133044"/>
        <dbReference type="EC" id="2.3.2.6"/>
    </reaction>
</comment>
<evidence type="ECO:0000313" key="16">
    <source>
        <dbReference type="EMBL" id="TCT23032.1"/>
    </source>
</evidence>
<dbReference type="GO" id="GO:0008914">
    <property type="term" value="F:leucyl-tRNA--protein transferase activity"/>
    <property type="evidence" value="ECO:0007669"/>
    <property type="project" value="UniProtKB-UniRule"/>
</dbReference>
<dbReference type="Proteomes" id="UP000295717">
    <property type="component" value="Unassembled WGS sequence"/>
</dbReference>
<dbReference type="InterPro" id="IPR042203">
    <property type="entry name" value="Leu/Phe-tRNA_Trfase_C"/>
</dbReference>
<evidence type="ECO:0000256" key="4">
    <source>
        <dbReference type="ARBA" id="ARBA00023315"/>
    </source>
</evidence>
<dbReference type="EMBL" id="SMAO01000002">
    <property type="protein sequence ID" value="TCT23032.1"/>
    <property type="molecule type" value="Genomic_DNA"/>
</dbReference>
<evidence type="ECO:0000256" key="2">
    <source>
        <dbReference type="ARBA" id="ARBA00022490"/>
    </source>
</evidence>
<evidence type="ECO:0000256" key="6">
    <source>
        <dbReference type="ARBA" id="ARBA00050652"/>
    </source>
</evidence>
<accession>A0A4V2V1Y8</accession>
<comment type="subcellular location">
    <subcellularLocation>
        <location evidence="1 15">Cytoplasm</location>
    </subcellularLocation>
</comment>
<dbReference type="Pfam" id="PF03588">
    <property type="entry name" value="Leu_Phe_trans"/>
    <property type="match status" value="1"/>
</dbReference>
<dbReference type="Gene3D" id="3.40.630.70">
    <property type="entry name" value="Leucyl/phenylalanyl-tRNA-protein transferase, C-terminal domain"/>
    <property type="match status" value="1"/>
</dbReference>
<evidence type="ECO:0000256" key="12">
    <source>
        <dbReference type="ARBA" id="ARBA00077136"/>
    </source>
</evidence>
<dbReference type="GO" id="GO:0030163">
    <property type="term" value="P:protein catabolic process"/>
    <property type="evidence" value="ECO:0007669"/>
    <property type="project" value="UniProtKB-UniRule"/>
</dbReference>
<dbReference type="InterPro" id="IPR016181">
    <property type="entry name" value="Acyl_CoA_acyltransferase"/>
</dbReference>
<dbReference type="SUPFAM" id="SSF55729">
    <property type="entry name" value="Acyl-CoA N-acyltransferases (Nat)"/>
    <property type="match status" value="1"/>
</dbReference>
<dbReference type="OrthoDB" id="9790282at2"/>
<reference evidence="16 17" key="1">
    <citation type="submission" date="2019-03" db="EMBL/GenBank/DDBJ databases">
        <title>Genomic Encyclopedia of Type Strains, Phase IV (KMG-IV): sequencing the most valuable type-strain genomes for metagenomic binning, comparative biology and taxonomic classification.</title>
        <authorList>
            <person name="Goeker M."/>
        </authorList>
    </citation>
    <scope>NUCLEOTIDE SEQUENCE [LARGE SCALE GENOMIC DNA]</scope>
    <source>
        <strain evidence="16 17">DSM 13587</strain>
    </source>
</reference>
<dbReference type="HAMAP" id="MF_00688">
    <property type="entry name" value="Leu_Phe_trans"/>
    <property type="match status" value="1"/>
</dbReference>
<dbReference type="FunFam" id="3.40.630.70:FF:000001">
    <property type="entry name" value="Leucyl/phenylalanyl-tRNA--protein transferase"/>
    <property type="match status" value="1"/>
</dbReference>
<evidence type="ECO:0000256" key="1">
    <source>
        <dbReference type="ARBA" id="ARBA00004496"/>
    </source>
</evidence>
<evidence type="ECO:0000256" key="8">
    <source>
        <dbReference type="ARBA" id="ARBA00054043"/>
    </source>
</evidence>
<dbReference type="RefSeq" id="WP_132976144.1">
    <property type="nucleotide sequence ID" value="NZ_SMAO01000002.1"/>
</dbReference>
<name>A0A4V2V1Y8_9GAMM</name>
<protein>
    <recommendedName>
        <fullName evidence="11 15">Leucyl/phenylalanyl-tRNA--protein transferase</fullName>
        <ecNumber evidence="10 15">2.3.2.6</ecNumber>
    </recommendedName>
    <alternativeName>
        <fullName evidence="12 15">L/F-transferase</fullName>
    </alternativeName>
    <alternativeName>
        <fullName evidence="13 15">Leucyltransferase</fullName>
    </alternativeName>
    <alternativeName>
        <fullName evidence="14 15">Phenyalanyltransferase</fullName>
    </alternativeName>
</protein>
<evidence type="ECO:0000256" key="5">
    <source>
        <dbReference type="ARBA" id="ARBA00050607"/>
    </source>
</evidence>
<dbReference type="EC" id="2.3.2.6" evidence="10 15"/>
<comment type="caution">
    <text evidence="16">The sequence shown here is derived from an EMBL/GenBank/DDBJ whole genome shotgun (WGS) entry which is preliminary data.</text>
</comment>